<dbReference type="EMBL" id="JAPWTK010000024">
    <property type="protein sequence ID" value="KAJ8957244.1"/>
    <property type="molecule type" value="Genomic_DNA"/>
</dbReference>
<gene>
    <name evidence="1" type="ORF">NQ318_007808</name>
</gene>
<dbReference type="AlphaFoldDB" id="A0AAV8Z0V7"/>
<dbReference type="Proteomes" id="UP001162162">
    <property type="component" value="Unassembled WGS sequence"/>
</dbReference>
<sequence>MCKMATNNYFGFTHGGTQYSATATGAAYQAGQAGYAVAAPATAAAAATYGTQRAAGYDTAYQAAAASQGTYAAVSTGATPAYEYGYGQTAAAGYTGGYDQTAAAAKPATYATTYTQRPGQQQAQAATAAAKPAQYTGTYQANATGYQATYAQPAVQTTIAAQPTTQAKQANSTTTYSGYDAALYSAATMYVAQQSGGAAQQKTGGWQGYKKGGLGAKNMRAKAPPKPQQLHYCDVCKISCAWATNIS</sequence>
<proteinExistence type="predicted"/>
<keyword evidence="2" id="KW-1185">Reference proteome</keyword>
<protein>
    <submittedName>
        <fullName evidence="1">Uncharacterized protein</fullName>
    </submittedName>
</protein>
<accession>A0AAV8Z0V7</accession>
<evidence type="ECO:0000313" key="2">
    <source>
        <dbReference type="Proteomes" id="UP001162162"/>
    </source>
</evidence>
<comment type="caution">
    <text evidence="1">The sequence shown here is derived from an EMBL/GenBank/DDBJ whole genome shotgun (WGS) entry which is preliminary data.</text>
</comment>
<organism evidence="1 2">
    <name type="scientific">Aromia moschata</name>
    <dbReference type="NCBI Taxonomy" id="1265417"/>
    <lineage>
        <taxon>Eukaryota</taxon>
        <taxon>Metazoa</taxon>
        <taxon>Ecdysozoa</taxon>
        <taxon>Arthropoda</taxon>
        <taxon>Hexapoda</taxon>
        <taxon>Insecta</taxon>
        <taxon>Pterygota</taxon>
        <taxon>Neoptera</taxon>
        <taxon>Endopterygota</taxon>
        <taxon>Coleoptera</taxon>
        <taxon>Polyphaga</taxon>
        <taxon>Cucujiformia</taxon>
        <taxon>Chrysomeloidea</taxon>
        <taxon>Cerambycidae</taxon>
        <taxon>Cerambycinae</taxon>
        <taxon>Callichromatini</taxon>
        <taxon>Aromia</taxon>
    </lineage>
</organism>
<name>A0AAV8Z0V7_9CUCU</name>
<evidence type="ECO:0000313" key="1">
    <source>
        <dbReference type="EMBL" id="KAJ8957244.1"/>
    </source>
</evidence>
<reference evidence="1" key="1">
    <citation type="journal article" date="2023" name="Insect Mol. Biol.">
        <title>Genome sequencing provides insights into the evolution of gene families encoding plant cell wall-degrading enzymes in longhorned beetles.</title>
        <authorList>
            <person name="Shin N.R."/>
            <person name="Okamura Y."/>
            <person name="Kirsch R."/>
            <person name="Pauchet Y."/>
        </authorList>
    </citation>
    <scope>NUCLEOTIDE SEQUENCE</scope>
    <source>
        <strain evidence="1">AMC_N1</strain>
    </source>
</reference>